<dbReference type="Gene3D" id="3.40.1350.10">
    <property type="match status" value="1"/>
</dbReference>
<keyword evidence="2" id="KW-0540">Nuclease</keyword>
<dbReference type="EMBL" id="SSDS01000101">
    <property type="protein sequence ID" value="TXG75828.1"/>
    <property type="molecule type" value="Genomic_DNA"/>
</dbReference>
<dbReference type="GO" id="GO:0004518">
    <property type="term" value="F:nuclease activity"/>
    <property type="evidence" value="ECO:0007669"/>
    <property type="project" value="UniProtKB-KW"/>
</dbReference>
<proteinExistence type="predicted"/>
<dbReference type="Pfam" id="PF08774">
    <property type="entry name" value="VRR_NUC"/>
    <property type="match status" value="1"/>
</dbReference>
<comment type="caution">
    <text evidence="5">The sequence shown here is derived from an EMBL/GenBank/DDBJ whole genome shotgun (WGS) entry which is preliminary data.</text>
</comment>
<feature type="domain" description="VRR-NUC" evidence="4">
    <location>
        <begin position="20"/>
        <end position="74"/>
    </location>
</feature>
<dbReference type="GO" id="GO:0016788">
    <property type="term" value="F:hydrolase activity, acting on ester bonds"/>
    <property type="evidence" value="ECO:0007669"/>
    <property type="project" value="InterPro"/>
</dbReference>
<dbReference type="InterPro" id="IPR014883">
    <property type="entry name" value="VRR_NUC"/>
</dbReference>
<organism evidence="5 6">
    <name type="scientific">Candidatus Dojkabacteria bacterium</name>
    <dbReference type="NCBI Taxonomy" id="2099670"/>
    <lineage>
        <taxon>Bacteria</taxon>
        <taxon>Candidatus Dojkabacteria</taxon>
    </lineage>
</organism>
<name>A0A5C7J3J5_9BACT</name>
<keyword evidence="3" id="KW-0378">Hydrolase</keyword>
<accession>A0A5C7J3J5</accession>
<reference evidence="5 6" key="1">
    <citation type="submission" date="2018-09" db="EMBL/GenBank/DDBJ databases">
        <title>Metagenome Assembled Genomes from an Advanced Water Purification Facility.</title>
        <authorList>
            <person name="Stamps B.W."/>
            <person name="Spear J.R."/>
        </authorList>
    </citation>
    <scope>NUCLEOTIDE SEQUENCE [LARGE SCALE GENOMIC DNA]</scope>
    <source>
        <strain evidence="5">Bin_63_2</strain>
    </source>
</reference>
<comment type="cofactor">
    <cofactor evidence="1">
        <name>Mg(2+)</name>
        <dbReference type="ChEBI" id="CHEBI:18420"/>
    </cofactor>
</comment>
<dbReference type="AlphaFoldDB" id="A0A5C7J3J5"/>
<evidence type="ECO:0000256" key="1">
    <source>
        <dbReference type="ARBA" id="ARBA00001946"/>
    </source>
</evidence>
<gene>
    <name evidence="5" type="ORF">E6Q11_06445</name>
</gene>
<evidence type="ECO:0000313" key="5">
    <source>
        <dbReference type="EMBL" id="TXG75828.1"/>
    </source>
</evidence>
<evidence type="ECO:0000256" key="3">
    <source>
        <dbReference type="ARBA" id="ARBA00022801"/>
    </source>
</evidence>
<dbReference type="GO" id="GO:0003676">
    <property type="term" value="F:nucleic acid binding"/>
    <property type="evidence" value="ECO:0007669"/>
    <property type="project" value="InterPro"/>
</dbReference>
<dbReference type="Proteomes" id="UP000321026">
    <property type="component" value="Unassembled WGS sequence"/>
</dbReference>
<evidence type="ECO:0000259" key="4">
    <source>
        <dbReference type="Pfam" id="PF08774"/>
    </source>
</evidence>
<dbReference type="InterPro" id="IPR011856">
    <property type="entry name" value="tRNA_endonuc-like_dom_sf"/>
</dbReference>
<evidence type="ECO:0000256" key="2">
    <source>
        <dbReference type="ARBA" id="ARBA00022722"/>
    </source>
</evidence>
<evidence type="ECO:0000313" key="6">
    <source>
        <dbReference type="Proteomes" id="UP000321026"/>
    </source>
</evidence>
<sequence>MLVYARRTDANHAEIIKELKQAFCTVVDLSKVGKGCPDLLVGHNKINYLVEIKTKTGYLTDTQIDFIAAWKGLDIIVGTDFESIFSQIKRLSKKR</sequence>
<protein>
    <recommendedName>
        <fullName evidence="4">VRR-NUC domain-containing protein</fullName>
    </recommendedName>
</protein>